<feature type="chain" id="PRO_5042160996" evidence="1">
    <location>
        <begin position="22"/>
        <end position="354"/>
    </location>
</feature>
<evidence type="ECO:0000256" key="1">
    <source>
        <dbReference type="SAM" id="SignalP"/>
    </source>
</evidence>
<gene>
    <name evidence="2" type="ORF">QTG54_011234</name>
</gene>
<comment type="caution">
    <text evidence="2">The sequence shown here is derived from an EMBL/GenBank/DDBJ whole genome shotgun (WGS) entry which is preliminary data.</text>
</comment>
<feature type="signal peptide" evidence="1">
    <location>
        <begin position="1"/>
        <end position="21"/>
    </location>
</feature>
<keyword evidence="3" id="KW-1185">Reference proteome</keyword>
<proteinExistence type="predicted"/>
<evidence type="ECO:0000313" key="3">
    <source>
        <dbReference type="Proteomes" id="UP001224775"/>
    </source>
</evidence>
<accession>A0AAD9D9T3</accession>
<dbReference type="EMBL" id="JATAAI010000022">
    <property type="protein sequence ID" value="KAK1737940.1"/>
    <property type="molecule type" value="Genomic_DNA"/>
</dbReference>
<dbReference type="AlphaFoldDB" id="A0AAD9D9T3"/>
<keyword evidence="1" id="KW-0732">Signal</keyword>
<reference evidence="2" key="1">
    <citation type="submission" date="2023-06" db="EMBL/GenBank/DDBJ databases">
        <title>Survivors Of The Sea: Transcriptome response of Skeletonema marinoi to long-term dormancy.</title>
        <authorList>
            <person name="Pinder M.I.M."/>
            <person name="Kourtchenko O."/>
            <person name="Robertson E.K."/>
            <person name="Larsson T."/>
            <person name="Maumus F."/>
            <person name="Osuna-Cruz C.M."/>
            <person name="Vancaester E."/>
            <person name="Stenow R."/>
            <person name="Vandepoele K."/>
            <person name="Ploug H."/>
            <person name="Bruchert V."/>
            <person name="Godhe A."/>
            <person name="Topel M."/>
        </authorList>
    </citation>
    <scope>NUCLEOTIDE SEQUENCE</scope>
    <source>
        <strain evidence="2">R05AC</strain>
    </source>
</reference>
<organism evidence="2 3">
    <name type="scientific">Skeletonema marinoi</name>
    <dbReference type="NCBI Taxonomy" id="267567"/>
    <lineage>
        <taxon>Eukaryota</taxon>
        <taxon>Sar</taxon>
        <taxon>Stramenopiles</taxon>
        <taxon>Ochrophyta</taxon>
        <taxon>Bacillariophyta</taxon>
        <taxon>Coscinodiscophyceae</taxon>
        <taxon>Thalassiosirophycidae</taxon>
        <taxon>Thalassiosirales</taxon>
        <taxon>Skeletonemataceae</taxon>
        <taxon>Skeletonema</taxon>
        <taxon>Skeletonema marinoi-dohrnii complex</taxon>
    </lineage>
</organism>
<sequence>MLPLLPARALYIFLLAQQHDASTSTRRCFLDSCISSSCASFLLGSTLHPSLATAADDLDVPSSMTSSNDPLYLARPIGISSSNDGNGSSDDNTMKARPSAPVEFLVPATRVGLYIYQLLSIAEELAQLKKDDSTSSSSPSSSFIEQLDNLLLSSPPTFIKPTDPTVTRGDPYNNMPPLLGEIAVQQQKQKERKEQSITNIGVAPQLFEVGELMGERRQWSRLVQAERAREEASEIRRAMNIYTTNLNFNKNKYVYSGSQEEKKKMIREDRLPSATEVIRSDLDARDLYRNEVQTKLEDARAEYLYQKGVGFEDVGELVGLLRETKVALDSWFGFIPDEDIKMALEAVKREEQQN</sequence>
<protein>
    <submittedName>
        <fullName evidence="2">Uncharacterized protein</fullName>
    </submittedName>
</protein>
<dbReference type="Proteomes" id="UP001224775">
    <property type="component" value="Unassembled WGS sequence"/>
</dbReference>
<name>A0AAD9D9T3_9STRA</name>
<evidence type="ECO:0000313" key="2">
    <source>
        <dbReference type="EMBL" id="KAK1737940.1"/>
    </source>
</evidence>
<feature type="non-terminal residue" evidence="2">
    <location>
        <position position="354"/>
    </location>
</feature>